<keyword evidence="2" id="KW-1185">Reference proteome</keyword>
<evidence type="ECO:0000313" key="2">
    <source>
        <dbReference type="Proteomes" id="UP000887566"/>
    </source>
</evidence>
<name>A0A914WJC6_9BILA</name>
<organism evidence="2 3">
    <name type="scientific">Plectus sambesii</name>
    <dbReference type="NCBI Taxonomy" id="2011161"/>
    <lineage>
        <taxon>Eukaryota</taxon>
        <taxon>Metazoa</taxon>
        <taxon>Ecdysozoa</taxon>
        <taxon>Nematoda</taxon>
        <taxon>Chromadorea</taxon>
        <taxon>Plectida</taxon>
        <taxon>Plectina</taxon>
        <taxon>Plectoidea</taxon>
        <taxon>Plectidae</taxon>
        <taxon>Plectus</taxon>
    </lineage>
</organism>
<feature type="compositionally biased region" description="Polar residues" evidence="1">
    <location>
        <begin position="82"/>
        <end position="97"/>
    </location>
</feature>
<evidence type="ECO:0000256" key="1">
    <source>
        <dbReference type="SAM" id="MobiDB-lite"/>
    </source>
</evidence>
<accession>A0A914WJC6</accession>
<evidence type="ECO:0000313" key="3">
    <source>
        <dbReference type="WBParaSite" id="PSAMB.scaffold428size51616.g5812.t1"/>
    </source>
</evidence>
<dbReference type="WBParaSite" id="PSAMB.scaffold428size51616.g5812.t1">
    <property type="protein sequence ID" value="PSAMB.scaffold428size51616.g5812.t1"/>
    <property type="gene ID" value="PSAMB.scaffold428size51616.g5812"/>
</dbReference>
<dbReference type="AlphaFoldDB" id="A0A914WJC6"/>
<dbReference type="Proteomes" id="UP000887566">
    <property type="component" value="Unplaced"/>
</dbReference>
<proteinExistence type="predicted"/>
<feature type="region of interest" description="Disordered" evidence="1">
    <location>
        <begin position="82"/>
        <end position="149"/>
    </location>
</feature>
<sequence>MFTYSHPYGPPGMNGSASNKEKTVGSFSPELTTSSLMAQATFGQPNMLFPQYPQQQQQAAAAQFIRAQWAQWAMLSQLSAAQQLTSPPTNNSPQLSAATAAGFLPFAPPPQRPESSPTAYSDDLTGSVDSPPSSKTRRERRLHRPPDLP</sequence>
<reference evidence="3" key="1">
    <citation type="submission" date="2022-11" db="UniProtKB">
        <authorList>
            <consortium name="WormBaseParasite"/>
        </authorList>
    </citation>
    <scope>IDENTIFICATION</scope>
</reference>
<protein>
    <submittedName>
        <fullName evidence="3">Uncharacterized protein</fullName>
    </submittedName>
</protein>
<feature type="region of interest" description="Disordered" evidence="1">
    <location>
        <begin position="1"/>
        <end position="27"/>
    </location>
</feature>